<gene>
    <name evidence="3" type="ORF">BN486_02722</name>
</gene>
<dbReference type="NCBIfam" id="NF033542">
    <property type="entry name" value="transpos_IS110"/>
    <property type="match status" value="1"/>
</dbReference>
<reference evidence="3" key="1">
    <citation type="submission" date="2012-11" db="EMBL/GenBank/DDBJ databases">
        <title>Dependencies among metagenomic species, viruses, plasmids and units of genetic variation.</title>
        <authorList>
            <person name="Nielsen H.B."/>
            <person name="Almeida M."/>
            <person name="Juncker A.S."/>
            <person name="Rasmussen S."/>
            <person name="Li J."/>
            <person name="Sunagawa S."/>
            <person name="Plichta D."/>
            <person name="Gautier L."/>
            <person name="Le Chatelier E."/>
            <person name="Peletier E."/>
            <person name="Bonde I."/>
            <person name="Nielsen T."/>
            <person name="Manichanh C."/>
            <person name="Arumugam M."/>
            <person name="Batto J."/>
            <person name="Santos M.B.Q.D."/>
            <person name="Blom N."/>
            <person name="Borruel N."/>
            <person name="Burgdorf K.S."/>
            <person name="Boumezbeur F."/>
            <person name="Casellas F."/>
            <person name="Dore J."/>
            <person name="Guarner F."/>
            <person name="Hansen T."/>
            <person name="Hildebrand F."/>
            <person name="Kaas R.S."/>
            <person name="Kennedy S."/>
            <person name="Kristiansen K."/>
            <person name="Kultima J.R."/>
            <person name="Leonard P."/>
            <person name="Levenez F."/>
            <person name="Lund O."/>
            <person name="Moumen B."/>
            <person name="Le Paslier D."/>
            <person name="Pons N."/>
            <person name="Pedersen O."/>
            <person name="Prifti E."/>
            <person name="Qin J."/>
            <person name="Raes J."/>
            <person name="Tap J."/>
            <person name="Tims S."/>
            <person name="Ussery D.W."/>
            <person name="Yamada T."/>
            <person name="MetaHit consortium"/>
            <person name="Renault P."/>
            <person name="Sicheritz-Ponten T."/>
            <person name="Bork P."/>
            <person name="Wang J."/>
            <person name="Brunak S."/>
            <person name="Ehrlich S.D."/>
        </authorList>
    </citation>
    <scope>NUCLEOTIDE SEQUENCE [LARGE SCALE GENOMIC DNA]</scope>
</reference>
<evidence type="ECO:0000313" key="3">
    <source>
        <dbReference type="EMBL" id="CDB62716.1"/>
    </source>
</evidence>
<dbReference type="GO" id="GO:0003677">
    <property type="term" value="F:DNA binding"/>
    <property type="evidence" value="ECO:0007669"/>
    <property type="project" value="InterPro"/>
</dbReference>
<dbReference type="Pfam" id="PF01548">
    <property type="entry name" value="DEDD_Tnp_IS110"/>
    <property type="match status" value="1"/>
</dbReference>
<protein>
    <submittedName>
        <fullName evidence="3">Transposase</fullName>
    </submittedName>
</protein>
<evidence type="ECO:0000259" key="1">
    <source>
        <dbReference type="Pfam" id="PF01548"/>
    </source>
</evidence>
<dbReference type="InterPro" id="IPR002525">
    <property type="entry name" value="Transp_IS110-like_N"/>
</dbReference>
<feature type="domain" description="Transposase IS116/IS110/IS902 C-terminal" evidence="2">
    <location>
        <begin position="287"/>
        <end position="368"/>
    </location>
</feature>
<name>R6JY48_9FIRM</name>
<dbReference type="InterPro" id="IPR047650">
    <property type="entry name" value="Transpos_IS110"/>
</dbReference>
<dbReference type="RefSeq" id="WP_022202368.1">
    <property type="nucleotide sequence ID" value="NZ_FR886033.1"/>
</dbReference>
<dbReference type="InterPro" id="IPR003346">
    <property type="entry name" value="Transposase_20"/>
</dbReference>
<dbReference type="Proteomes" id="UP000018009">
    <property type="component" value="Unassembled WGS sequence"/>
</dbReference>
<dbReference type="EMBL" id="CBDY010000185">
    <property type="protein sequence ID" value="CDB62716.1"/>
    <property type="molecule type" value="Genomic_DNA"/>
</dbReference>
<comment type="caution">
    <text evidence="3">The sequence shown here is derived from an EMBL/GenBank/DDBJ whole genome shotgun (WGS) entry which is preliminary data.</text>
</comment>
<feature type="domain" description="Transposase IS110-like N-terminal" evidence="1">
    <location>
        <begin position="21"/>
        <end position="178"/>
    </location>
</feature>
<dbReference type="GO" id="GO:0004803">
    <property type="term" value="F:transposase activity"/>
    <property type="evidence" value="ECO:0007669"/>
    <property type="project" value="InterPro"/>
</dbReference>
<dbReference type="PANTHER" id="PTHR33055">
    <property type="entry name" value="TRANSPOSASE FOR INSERTION SEQUENCE ELEMENT IS1111A"/>
    <property type="match status" value="1"/>
</dbReference>
<evidence type="ECO:0000313" key="4">
    <source>
        <dbReference type="Proteomes" id="UP000018009"/>
    </source>
</evidence>
<sequence length="415" mass="47430">MRMETGSKGRIDTRKENIIYVGIDLHKETHTAVMLDCWNQKLGEITFDNKPSVFHKLTRKVSRFVTKEKTAVYGLENAYGYGRALAVWLLEKGCAVKDVNTALSYAQRKSVPMYQKNDSYDAEAVALVLINMLDKLPDAVPDDAYWTLGQLVNRRDNICSHQQRLKKQLHEQLCVAYPSYKGFFGDISRATALYFWLNYPSPEHLRGKTAEELASELRPISHNNCSIKRAEKILERVRTDGQTAREHQASRDAITRSIAGDLEHYREQLKIVESAIETMLPSFRCTLMTMPGVDVTTAANMLSEIGDIHRFPNADKLAKFTGICPINFSSAGKGKDMCPKQGNRRLQSIFYFMAIQMIQVSTNGTPRNKVFREYYLKRVAEGKNKQQVLICIARRLVNIVYGMLKNHTEYREPEQ</sequence>
<proteinExistence type="predicted"/>
<dbReference type="GO" id="GO:0006313">
    <property type="term" value="P:DNA transposition"/>
    <property type="evidence" value="ECO:0007669"/>
    <property type="project" value="InterPro"/>
</dbReference>
<dbReference type="Pfam" id="PF02371">
    <property type="entry name" value="Transposase_20"/>
    <property type="match status" value="1"/>
</dbReference>
<dbReference type="PANTHER" id="PTHR33055:SF15">
    <property type="entry name" value="TRANSPOSASE-RELATED"/>
    <property type="match status" value="1"/>
</dbReference>
<evidence type="ECO:0000259" key="2">
    <source>
        <dbReference type="Pfam" id="PF02371"/>
    </source>
</evidence>
<dbReference type="AlphaFoldDB" id="R6JY48"/>
<organism evidence="3 4">
    <name type="scientific">[Clostridium] clostridioforme CAG:132</name>
    <dbReference type="NCBI Taxonomy" id="1263065"/>
    <lineage>
        <taxon>Bacteria</taxon>
        <taxon>Bacillati</taxon>
        <taxon>Bacillota</taxon>
        <taxon>Clostridia</taxon>
        <taxon>Lachnospirales</taxon>
        <taxon>Lachnospiraceae</taxon>
        <taxon>Enterocloster</taxon>
    </lineage>
</organism>
<accession>R6JY48</accession>